<evidence type="ECO:0000256" key="5">
    <source>
        <dbReference type="ARBA" id="ARBA00023136"/>
    </source>
</evidence>
<evidence type="ECO:0000313" key="8">
    <source>
        <dbReference type="EMBL" id="QUE49553.1"/>
    </source>
</evidence>
<comment type="subcellular location">
    <subcellularLocation>
        <location evidence="1">Cell membrane</location>
        <topology evidence="1">Multi-pass membrane protein</topology>
    </subcellularLocation>
</comment>
<evidence type="ECO:0000256" key="2">
    <source>
        <dbReference type="ARBA" id="ARBA00022475"/>
    </source>
</evidence>
<dbReference type="PROSITE" id="PS50850">
    <property type="entry name" value="MFS"/>
    <property type="match status" value="1"/>
</dbReference>
<feature type="transmembrane region" description="Helical" evidence="6">
    <location>
        <begin position="113"/>
        <end position="134"/>
    </location>
</feature>
<reference evidence="8" key="1">
    <citation type="submission" date="2021-04" db="EMBL/GenBank/DDBJ databases">
        <title>Luteolibacter sp. 32A isolated from the skin of an Anderson's salamander (Ambystoma andersonii).</title>
        <authorList>
            <person name="Spergser J."/>
            <person name="Busse H.-J."/>
        </authorList>
    </citation>
    <scope>NUCLEOTIDE SEQUENCE</scope>
    <source>
        <strain evidence="8">32A</strain>
    </source>
</reference>
<feature type="transmembrane region" description="Helical" evidence="6">
    <location>
        <begin position="216"/>
        <end position="239"/>
    </location>
</feature>
<name>A0A975G692_9BACT</name>
<dbReference type="RefSeq" id="WP_211629642.1">
    <property type="nucleotide sequence ID" value="NZ_CP073100.1"/>
</dbReference>
<dbReference type="KEGG" id="lamb:KBB96_11780"/>
<dbReference type="SUPFAM" id="SSF103473">
    <property type="entry name" value="MFS general substrate transporter"/>
    <property type="match status" value="1"/>
</dbReference>
<evidence type="ECO:0000256" key="4">
    <source>
        <dbReference type="ARBA" id="ARBA00022989"/>
    </source>
</evidence>
<organism evidence="8 9">
    <name type="scientific">Luteolibacter ambystomatis</name>
    <dbReference type="NCBI Taxonomy" id="2824561"/>
    <lineage>
        <taxon>Bacteria</taxon>
        <taxon>Pseudomonadati</taxon>
        <taxon>Verrucomicrobiota</taxon>
        <taxon>Verrucomicrobiia</taxon>
        <taxon>Verrucomicrobiales</taxon>
        <taxon>Verrucomicrobiaceae</taxon>
        <taxon>Luteolibacter</taxon>
    </lineage>
</organism>
<keyword evidence="9" id="KW-1185">Reference proteome</keyword>
<evidence type="ECO:0000256" key="6">
    <source>
        <dbReference type="SAM" id="Phobius"/>
    </source>
</evidence>
<feature type="transmembrane region" description="Helical" evidence="6">
    <location>
        <begin position="288"/>
        <end position="304"/>
    </location>
</feature>
<feature type="transmembrane region" description="Helical" evidence="6">
    <location>
        <begin position="20"/>
        <end position="40"/>
    </location>
</feature>
<dbReference type="CDD" id="cd17324">
    <property type="entry name" value="MFS_NepI_like"/>
    <property type="match status" value="1"/>
</dbReference>
<feature type="transmembrane region" description="Helical" evidence="6">
    <location>
        <begin position="177"/>
        <end position="195"/>
    </location>
</feature>
<keyword evidence="3 6" id="KW-0812">Transmembrane</keyword>
<evidence type="ECO:0000256" key="3">
    <source>
        <dbReference type="ARBA" id="ARBA00022692"/>
    </source>
</evidence>
<feature type="transmembrane region" description="Helical" evidence="6">
    <location>
        <begin position="382"/>
        <end position="400"/>
    </location>
</feature>
<dbReference type="PANTHER" id="PTHR43124">
    <property type="entry name" value="PURINE EFFLUX PUMP PBUE"/>
    <property type="match status" value="1"/>
</dbReference>
<accession>A0A975G692</accession>
<feature type="transmembrane region" description="Helical" evidence="6">
    <location>
        <begin position="60"/>
        <end position="80"/>
    </location>
</feature>
<dbReference type="AlphaFoldDB" id="A0A975G692"/>
<dbReference type="Gene3D" id="1.20.1250.20">
    <property type="entry name" value="MFS general substrate transporter like domains"/>
    <property type="match status" value="1"/>
</dbReference>
<dbReference type="InterPro" id="IPR020846">
    <property type="entry name" value="MFS_dom"/>
</dbReference>
<dbReference type="InterPro" id="IPR050189">
    <property type="entry name" value="MFS_Efflux_Transporters"/>
</dbReference>
<keyword evidence="4 6" id="KW-1133">Transmembrane helix</keyword>
<feature type="transmembrane region" description="Helical" evidence="6">
    <location>
        <begin position="351"/>
        <end position="370"/>
    </location>
</feature>
<sequence>MDSGSDGVEKVEGRVLSEKWLLLLLAAVQFTHIMDFMVMMPLGPQLQRELNVTPQQFGGFISSFAITAGVVGLLSAPFIDRFDRRKLLLFCYAGFAVGTLACGLSTTAVMLQISRAICGAFGGVSGAAIMAIVADVVPPERRARGMGIIMTAFSFAAAAGVPIGLKLAQIWRWEAPFLTVAALAVVVWICLYRVLPPVRGHLKEGQVPSGRDFLNLLADGNAWTGILLMTAMVFGHFTIIPYLSTYLVGNAGMPEESLFLVYLTGGLVTIFTGPWVGRMADIHGRFKVYCVLVAGASIVIRLLTNSGPIPMWHVLVLAAFFFTFASGRFIPGQAVISQAVPSARRGAYMSLVGCARDLASGITTSIGGMVVQKGPGLSLLHFDRLGLAAITVSILSLFVFRKLRAVA</sequence>
<evidence type="ECO:0000256" key="1">
    <source>
        <dbReference type="ARBA" id="ARBA00004651"/>
    </source>
</evidence>
<dbReference type="GO" id="GO:0005886">
    <property type="term" value="C:plasma membrane"/>
    <property type="evidence" value="ECO:0007669"/>
    <property type="project" value="UniProtKB-SubCell"/>
</dbReference>
<keyword evidence="5 6" id="KW-0472">Membrane</keyword>
<feature type="transmembrane region" description="Helical" evidence="6">
    <location>
        <begin position="310"/>
        <end position="330"/>
    </location>
</feature>
<dbReference type="InterPro" id="IPR011701">
    <property type="entry name" value="MFS"/>
</dbReference>
<dbReference type="EMBL" id="CP073100">
    <property type="protein sequence ID" value="QUE49553.1"/>
    <property type="molecule type" value="Genomic_DNA"/>
</dbReference>
<feature type="transmembrane region" description="Helical" evidence="6">
    <location>
        <begin position="259"/>
        <end position="276"/>
    </location>
</feature>
<keyword evidence="2" id="KW-1003">Cell membrane</keyword>
<dbReference type="Pfam" id="PF07690">
    <property type="entry name" value="MFS_1"/>
    <property type="match status" value="1"/>
</dbReference>
<dbReference type="InterPro" id="IPR036259">
    <property type="entry name" value="MFS_trans_sf"/>
</dbReference>
<evidence type="ECO:0000313" key="9">
    <source>
        <dbReference type="Proteomes" id="UP000676169"/>
    </source>
</evidence>
<feature type="domain" description="Major facilitator superfamily (MFS) profile" evidence="7">
    <location>
        <begin position="21"/>
        <end position="404"/>
    </location>
</feature>
<evidence type="ECO:0000259" key="7">
    <source>
        <dbReference type="PROSITE" id="PS50850"/>
    </source>
</evidence>
<feature type="transmembrane region" description="Helical" evidence="6">
    <location>
        <begin position="146"/>
        <end position="165"/>
    </location>
</feature>
<proteinExistence type="predicted"/>
<feature type="transmembrane region" description="Helical" evidence="6">
    <location>
        <begin position="87"/>
        <end position="107"/>
    </location>
</feature>
<dbReference type="Proteomes" id="UP000676169">
    <property type="component" value="Chromosome"/>
</dbReference>
<gene>
    <name evidence="8" type="ORF">KBB96_11780</name>
</gene>
<dbReference type="PANTHER" id="PTHR43124:SF3">
    <property type="entry name" value="CHLORAMPHENICOL EFFLUX PUMP RV0191"/>
    <property type="match status" value="1"/>
</dbReference>
<protein>
    <submittedName>
        <fullName evidence="8">MFS transporter</fullName>
    </submittedName>
</protein>
<dbReference type="GO" id="GO:0022857">
    <property type="term" value="F:transmembrane transporter activity"/>
    <property type="evidence" value="ECO:0007669"/>
    <property type="project" value="InterPro"/>
</dbReference>